<dbReference type="Gene3D" id="2.70.40.10">
    <property type="match status" value="2"/>
</dbReference>
<dbReference type="RefSeq" id="WP_119061898.1">
    <property type="nucleotide sequence ID" value="NZ_QXDF01000002.1"/>
</dbReference>
<dbReference type="NCBIfam" id="NF005734">
    <property type="entry name" value="PRK07559.1"/>
    <property type="match status" value="1"/>
</dbReference>
<dbReference type="GO" id="GO:0008829">
    <property type="term" value="F:dCTP deaminase activity"/>
    <property type="evidence" value="ECO:0007669"/>
    <property type="project" value="InterPro"/>
</dbReference>
<organism evidence="3 4">
    <name type="scientific">Dichotomicrobium thermohalophilum</name>
    <dbReference type="NCBI Taxonomy" id="933063"/>
    <lineage>
        <taxon>Bacteria</taxon>
        <taxon>Pseudomonadati</taxon>
        <taxon>Pseudomonadota</taxon>
        <taxon>Alphaproteobacteria</taxon>
        <taxon>Hyphomicrobiales</taxon>
        <taxon>Hyphomicrobiaceae</taxon>
        <taxon>Dichotomicrobium</taxon>
    </lineage>
</organism>
<dbReference type="GO" id="GO:0009394">
    <property type="term" value="P:2'-deoxyribonucleotide metabolic process"/>
    <property type="evidence" value="ECO:0007669"/>
    <property type="project" value="InterPro"/>
</dbReference>
<keyword evidence="4" id="KW-1185">Reference proteome</keyword>
<feature type="domain" description="2'-deoxycytidine 5'-triphosphate deaminase N-terminal" evidence="1">
    <location>
        <begin position="11"/>
        <end position="172"/>
    </location>
</feature>
<feature type="domain" description="2'-deoxycytidine 5'-triphosphate deaminase C-terminal" evidence="2">
    <location>
        <begin position="177"/>
        <end position="366"/>
    </location>
</feature>
<dbReference type="Pfam" id="PF06559">
    <property type="entry name" value="DCD_N"/>
    <property type="match status" value="1"/>
</dbReference>
<evidence type="ECO:0000259" key="1">
    <source>
        <dbReference type="Pfam" id="PF06559"/>
    </source>
</evidence>
<dbReference type="InterPro" id="IPR010550">
    <property type="entry name" value="DCD_N"/>
</dbReference>
<name>A0A397PK37_9HYPH</name>
<proteinExistence type="predicted"/>
<protein>
    <submittedName>
        <fullName evidence="3">dCTP deaminase</fullName>
    </submittedName>
</protein>
<accession>A0A397PK37</accession>
<dbReference type="OrthoDB" id="9807211at2"/>
<evidence type="ECO:0000259" key="2">
    <source>
        <dbReference type="Pfam" id="PF22569"/>
    </source>
</evidence>
<dbReference type="EMBL" id="QXDF01000002">
    <property type="protein sequence ID" value="RIA47517.1"/>
    <property type="molecule type" value="Genomic_DNA"/>
</dbReference>
<sequence>MSETTAPLATSGLLPCQEIDRLIAAGHILAEAPIIEEQIQPASLDLRLGRHAWRVRASFLPGERFTVADGLSRFGLHRIDLTDGAVLETGCVYVVPLQEALALPADISAAANPKSSTGRIDVFTRIISDHGRTFDQIPAGYRGPLYAEICPQTFPVLVRTGSRLAQMRFRRGVIDTSDTALAALHDQERLVSTQADIDRGLALSVDLAGGEPGAVIGYRAKRYTGVIDIDVASACAVEDYWEPLHAGREPELVLDPDQFYILASKEAVHVPPTHAAEMIPFNPLVGEFRVHYAGFFDPGFGHDAAGGAGSRVVLEVRSHKVPFMLEDGQIVGRAVYEQLTEVPTRLYGQDIGSHYQAQRLKLSKHFR</sequence>
<dbReference type="AlphaFoldDB" id="A0A397PK37"/>
<dbReference type="InterPro" id="IPR053811">
    <property type="entry name" value="DCD_C"/>
</dbReference>
<gene>
    <name evidence="3" type="ORF">BXY53_2071</name>
</gene>
<dbReference type="PANTHER" id="PTHR42680">
    <property type="entry name" value="DCTP DEAMINASE"/>
    <property type="match status" value="1"/>
</dbReference>
<dbReference type="Pfam" id="PF22569">
    <property type="entry name" value="DCD_C"/>
    <property type="match status" value="1"/>
</dbReference>
<comment type="caution">
    <text evidence="3">The sequence shown here is derived from an EMBL/GenBank/DDBJ whole genome shotgun (WGS) entry which is preliminary data.</text>
</comment>
<evidence type="ECO:0000313" key="4">
    <source>
        <dbReference type="Proteomes" id="UP000266273"/>
    </source>
</evidence>
<evidence type="ECO:0000313" key="3">
    <source>
        <dbReference type="EMBL" id="RIA47517.1"/>
    </source>
</evidence>
<dbReference type="PANTHER" id="PTHR42680:SF3">
    <property type="entry name" value="DCTP DEAMINASE"/>
    <property type="match status" value="1"/>
</dbReference>
<dbReference type="SUPFAM" id="SSF51283">
    <property type="entry name" value="dUTPase-like"/>
    <property type="match status" value="2"/>
</dbReference>
<reference evidence="3 4" key="1">
    <citation type="submission" date="2018-08" db="EMBL/GenBank/DDBJ databases">
        <title>Genomic Encyclopedia of Archaeal and Bacterial Type Strains, Phase II (KMG-II): from individual species to whole genera.</title>
        <authorList>
            <person name="Goeker M."/>
        </authorList>
    </citation>
    <scope>NUCLEOTIDE SEQUENCE [LARGE SCALE GENOMIC DNA]</scope>
    <source>
        <strain evidence="3 4">DSM 5002</strain>
    </source>
</reference>
<dbReference type="Proteomes" id="UP000266273">
    <property type="component" value="Unassembled WGS sequence"/>
</dbReference>
<dbReference type="InterPro" id="IPR036157">
    <property type="entry name" value="dUTPase-like_sf"/>
</dbReference>